<gene>
    <name evidence="2" type="ORF">VitviT2T_006952</name>
</gene>
<protein>
    <submittedName>
        <fullName evidence="2">Uncharacterized protein</fullName>
    </submittedName>
</protein>
<reference evidence="2 3" key="1">
    <citation type="journal article" date="2023" name="Hortic Res">
        <title>The complete reference genome for grapevine (Vitis vinifera L.) genetics and breeding.</title>
        <authorList>
            <person name="Shi X."/>
            <person name="Cao S."/>
            <person name="Wang X."/>
            <person name="Huang S."/>
            <person name="Wang Y."/>
            <person name="Liu Z."/>
            <person name="Liu W."/>
            <person name="Leng X."/>
            <person name="Peng Y."/>
            <person name="Wang N."/>
            <person name="Wang Y."/>
            <person name="Ma Z."/>
            <person name="Xu X."/>
            <person name="Zhang F."/>
            <person name="Xue H."/>
            <person name="Zhong H."/>
            <person name="Wang Y."/>
            <person name="Zhang K."/>
            <person name="Velt A."/>
            <person name="Avia K."/>
            <person name="Holtgrawe D."/>
            <person name="Grimplet J."/>
            <person name="Matus J.T."/>
            <person name="Ware D."/>
            <person name="Wu X."/>
            <person name="Wang H."/>
            <person name="Liu C."/>
            <person name="Fang Y."/>
            <person name="Rustenholz C."/>
            <person name="Cheng Z."/>
            <person name="Xiao H."/>
            <person name="Zhou Y."/>
        </authorList>
    </citation>
    <scope>NUCLEOTIDE SEQUENCE [LARGE SCALE GENOMIC DNA]</scope>
    <source>
        <strain evidence="3">cv. Pinot noir / PN40024</strain>
        <tissue evidence="2">Leaf</tissue>
    </source>
</reference>
<organism evidence="2 3">
    <name type="scientific">Vitis vinifera</name>
    <name type="common">Grape</name>
    <dbReference type="NCBI Taxonomy" id="29760"/>
    <lineage>
        <taxon>Eukaryota</taxon>
        <taxon>Viridiplantae</taxon>
        <taxon>Streptophyta</taxon>
        <taxon>Embryophyta</taxon>
        <taxon>Tracheophyta</taxon>
        <taxon>Spermatophyta</taxon>
        <taxon>Magnoliopsida</taxon>
        <taxon>eudicotyledons</taxon>
        <taxon>Gunneridae</taxon>
        <taxon>Pentapetalae</taxon>
        <taxon>rosids</taxon>
        <taxon>Vitales</taxon>
        <taxon>Vitaceae</taxon>
        <taxon>Viteae</taxon>
        <taxon>Vitis</taxon>
    </lineage>
</organism>
<keyword evidence="3" id="KW-1185">Reference proteome</keyword>
<sequence>MTAYDAEPGAPAGLEHPEIPHPKQLKELQPVEIPTDIRPPTPTVPSIEPIPEVAPSAPLATPQTPPVIPSISEPPPSSKPRIVISIFEYRGLCHTL</sequence>
<dbReference type="EMBL" id="CP126652">
    <property type="protein sequence ID" value="WJZ87582.1"/>
    <property type="molecule type" value="Genomic_DNA"/>
</dbReference>
<dbReference type="Proteomes" id="UP001227230">
    <property type="component" value="Chromosome 5"/>
</dbReference>
<evidence type="ECO:0000256" key="1">
    <source>
        <dbReference type="SAM" id="MobiDB-lite"/>
    </source>
</evidence>
<evidence type="ECO:0000313" key="2">
    <source>
        <dbReference type="EMBL" id="WJZ87582.1"/>
    </source>
</evidence>
<proteinExistence type="predicted"/>
<name>A0ABY9BXG6_VITVI</name>
<feature type="region of interest" description="Disordered" evidence="1">
    <location>
        <begin position="1"/>
        <end position="77"/>
    </location>
</feature>
<evidence type="ECO:0000313" key="3">
    <source>
        <dbReference type="Proteomes" id="UP001227230"/>
    </source>
</evidence>
<feature type="compositionally biased region" description="Basic and acidic residues" evidence="1">
    <location>
        <begin position="15"/>
        <end position="26"/>
    </location>
</feature>
<accession>A0ABY9BXG6</accession>
<feature type="compositionally biased region" description="Pro residues" evidence="1">
    <location>
        <begin position="63"/>
        <end position="77"/>
    </location>
</feature>